<protein>
    <submittedName>
        <fullName evidence="1">Uncharacterized protein</fullName>
    </submittedName>
</protein>
<keyword evidence="2" id="KW-1185">Reference proteome</keyword>
<dbReference type="Gramene" id="TuG1812G0200001692.01.T03">
    <property type="protein sequence ID" value="TuG1812G0200001692.01.T03.cds342328"/>
    <property type="gene ID" value="TuG1812G0200001692.01"/>
</dbReference>
<name>A0A8R7PBN0_TRIUA</name>
<dbReference type="EnsemblPlants" id="TuG1812G0200001692.01.T01">
    <property type="protein sequence ID" value="TuG1812G0200001692.01.T01.cds342328"/>
    <property type="gene ID" value="TuG1812G0200001692.01"/>
</dbReference>
<accession>A0A8R7PBN0</accession>
<proteinExistence type="predicted"/>
<organism evidence="1 2">
    <name type="scientific">Triticum urartu</name>
    <name type="common">Red wild einkorn</name>
    <name type="synonym">Crithodium urartu</name>
    <dbReference type="NCBI Taxonomy" id="4572"/>
    <lineage>
        <taxon>Eukaryota</taxon>
        <taxon>Viridiplantae</taxon>
        <taxon>Streptophyta</taxon>
        <taxon>Embryophyta</taxon>
        <taxon>Tracheophyta</taxon>
        <taxon>Spermatophyta</taxon>
        <taxon>Magnoliopsida</taxon>
        <taxon>Liliopsida</taxon>
        <taxon>Poales</taxon>
        <taxon>Poaceae</taxon>
        <taxon>BOP clade</taxon>
        <taxon>Pooideae</taxon>
        <taxon>Triticodae</taxon>
        <taxon>Triticeae</taxon>
        <taxon>Triticinae</taxon>
        <taxon>Triticum</taxon>
    </lineage>
</organism>
<reference evidence="2" key="1">
    <citation type="journal article" date="2013" name="Nature">
        <title>Draft genome of the wheat A-genome progenitor Triticum urartu.</title>
        <authorList>
            <person name="Ling H.Q."/>
            <person name="Zhao S."/>
            <person name="Liu D."/>
            <person name="Wang J."/>
            <person name="Sun H."/>
            <person name="Zhang C."/>
            <person name="Fan H."/>
            <person name="Li D."/>
            <person name="Dong L."/>
            <person name="Tao Y."/>
            <person name="Gao C."/>
            <person name="Wu H."/>
            <person name="Li Y."/>
            <person name="Cui Y."/>
            <person name="Guo X."/>
            <person name="Zheng S."/>
            <person name="Wang B."/>
            <person name="Yu K."/>
            <person name="Liang Q."/>
            <person name="Yang W."/>
            <person name="Lou X."/>
            <person name="Chen J."/>
            <person name="Feng M."/>
            <person name="Jian J."/>
            <person name="Zhang X."/>
            <person name="Luo G."/>
            <person name="Jiang Y."/>
            <person name="Liu J."/>
            <person name="Wang Z."/>
            <person name="Sha Y."/>
            <person name="Zhang B."/>
            <person name="Wu H."/>
            <person name="Tang D."/>
            <person name="Shen Q."/>
            <person name="Xue P."/>
            <person name="Zou S."/>
            <person name="Wang X."/>
            <person name="Liu X."/>
            <person name="Wang F."/>
            <person name="Yang Y."/>
            <person name="An X."/>
            <person name="Dong Z."/>
            <person name="Zhang K."/>
            <person name="Zhang X."/>
            <person name="Luo M.C."/>
            <person name="Dvorak J."/>
            <person name="Tong Y."/>
            <person name="Wang J."/>
            <person name="Yang H."/>
            <person name="Li Z."/>
            <person name="Wang D."/>
            <person name="Zhang A."/>
            <person name="Wang J."/>
        </authorList>
    </citation>
    <scope>NUCLEOTIDE SEQUENCE</scope>
    <source>
        <strain evidence="2">cv. G1812</strain>
    </source>
</reference>
<sequence length="79" mass="8351">MSHRTPPSIPTILSSLAYAGRPRLSTHLHLSSTMSSSIPPPAFSSARLLVSSSMSPSIQIRHRSSSRFGWGCRGGVGCG</sequence>
<reference evidence="1" key="3">
    <citation type="submission" date="2022-06" db="UniProtKB">
        <authorList>
            <consortium name="EnsemblPlants"/>
        </authorList>
    </citation>
    <scope>IDENTIFICATION</scope>
</reference>
<evidence type="ECO:0000313" key="2">
    <source>
        <dbReference type="Proteomes" id="UP000015106"/>
    </source>
</evidence>
<dbReference type="Proteomes" id="UP000015106">
    <property type="component" value="Chromosome 2"/>
</dbReference>
<dbReference type="AlphaFoldDB" id="A0A8R7PBN0"/>
<evidence type="ECO:0000313" key="1">
    <source>
        <dbReference type="EnsemblPlants" id="TuG1812G0200001692.01.T01.cds342328"/>
    </source>
</evidence>
<dbReference type="Gramene" id="TuG1812G0200001692.01.T01">
    <property type="protein sequence ID" value="TuG1812G0200001692.01.T01.cds342328"/>
    <property type="gene ID" value="TuG1812G0200001692.01"/>
</dbReference>
<dbReference type="EnsemblPlants" id="TuG1812G0200001692.01.T03">
    <property type="protein sequence ID" value="TuG1812G0200001692.01.T03.cds342328"/>
    <property type="gene ID" value="TuG1812G0200001692.01"/>
</dbReference>
<reference evidence="1" key="2">
    <citation type="submission" date="2018-03" db="EMBL/GenBank/DDBJ databases">
        <title>The Triticum urartu genome reveals the dynamic nature of wheat genome evolution.</title>
        <authorList>
            <person name="Ling H."/>
            <person name="Ma B."/>
            <person name="Shi X."/>
            <person name="Liu H."/>
            <person name="Dong L."/>
            <person name="Sun H."/>
            <person name="Cao Y."/>
            <person name="Gao Q."/>
            <person name="Zheng S."/>
            <person name="Li Y."/>
            <person name="Yu Y."/>
            <person name="Du H."/>
            <person name="Qi M."/>
            <person name="Li Y."/>
            <person name="Yu H."/>
            <person name="Cui Y."/>
            <person name="Wang N."/>
            <person name="Chen C."/>
            <person name="Wu H."/>
            <person name="Zhao Y."/>
            <person name="Zhang J."/>
            <person name="Li Y."/>
            <person name="Zhou W."/>
            <person name="Zhang B."/>
            <person name="Hu W."/>
            <person name="Eijk M."/>
            <person name="Tang J."/>
            <person name="Witsenboer H."/>
            <person name="Zhao S."/>
            <person name="Li Z."/>
            <person name="Zhang A."/>
            <person name="Wang D."/>
            <person name="Liang C."/>
        </authorList>
    </citation>
    <scope>NUCLEOTIDE SEQUENCE [LARGE SCALE GENOMIC DNA]</scope>
    <source>
        <strain evidence="1">cv. G1812</strain>
    </source>
</reference>